<dbReference type="EMBL" id="JBHLUU010000118">
    <property type="protein sequence ID" value="MFC0477175.1"/>
    <property type="molecule type" value="Genomic_DNA"/>
</dbReference>
<accession>A0ABV6KWA0</accession>
<evidence type="ECO:0000313" key="1">
    <source>
        <dbReference type="EMBL" id="MFC0477175.1"/>
    </source>
</evidence>
<gene>
    <name evidence="1" type="ORF">ACFFHF_18395</name>
</gene>
<keyword evidence="2" id="KW-1185">Reference proteome</keyword>
<evidence type="ECO:0000313" key="2">
    <source>
        <dbReference type="Proteomes" id="UP001589738"/>
    </source>
</evidence>
<sequence>MFLNGEIIDGIFDSSVNEFTLQRVKSFDTQSVLNESQINNIYQYLHLHRDNEDGQIITLYDQMPLRLSKEESNQLIGDIEKVMAMYH</sequence>
<dbReference type="RefSeq" id="WP_377058786.1">
    <property type="nucleotide sequence ID" value="NZ_JBHLUU010000118.1"/>
</dbReference>
<name>A0ABV6KWA0_9BACI</name>
<organism evidence="1 2">
    <name type="scientific">Robertmurraya beringensis</name>
    <dbReference type="NCBI Taxonomy" id="641660"/>
    <lineage>
        <taxon>Bacteria</taxon>
        <taxon>Bacillati</taxon>
        <taxon>Bacillota</taxon>
        <taxon>Bacilli</taxon>
        <taxon>Bacillales</taxon>
        <taxon>Bacillaceae</taxon>
        <taxon>Robertmurraya</taxon>
    </lineage>
</organism>
<protein>
    <submittedName>
        <fullName evidence="1">Uncharacterized protein</fullName>
    </submittedName>
</protein>
<comment type="caution">
    <text evidence="1">The sequence shown here is derived from an EMBL/GenBank/DDBJ whole genome shotgun (WGS) entry which is preliminary data.</text>
</comment>
<reference evidence="1 2" key="1">
    <citation type="submission" date="2024-09" db="EMBL/GenBank/DDBJ databases">
        <authorList>
            <person name="Sun Q."/>
            <person name="Mori K."/>
        </authorList>
    </citation>
    <scope>NUCLEOTIDE SEQUENCE [LARGE SCALE GENOMIC DNA]</scope>
    <source>
        <strain evidence="1 2">CGMCC 1.9126</strain>
    </source>
</reference>
<dbReference type="Proteomes" id="UP001589738">
    <property type="component" value="Unassembled WGS sequence"/>
</dbReference>
<proteinExistence type="predicted"/>